<sequence length="342" mass="38322">MEAIGNSSENAKVCVSCHNPSSGAHFCKKCFEPCHAIPPCSISIDGEEGYGAKVVCCECLLRDEVAADENANIVKTAPSIRDKPTTSSSSSSINYEPNIQLLTSEDEEDSTNPPTKRKRRAFTIQDKIEILDFAKKTSIHAASRHFSIDRNTVRIWKKQELDLKKMMQSSSRKRVHGGGRKLTDADFDNALADWVKQLRGRKLRVSRNMILAEAKKICAQYTSMDDNFAASNGWLERFMKRHNFTLRRPTSVAQKPPDAYVDVIINFILYVQKLWKTNDYKFVYACDETAVWLDPSGGTCVSEKGAKSVTVLNTGHEKARVTVILTARTDGVKLPPWSKKLI</sequence>
<dbReference type="InterPro" id="IPR057560">
    <property type="entry name" value="Znf_SCAND3"/>
</dbReference>
<evidence type="ECO:0000313" key="6">
    <source>
        <dbReference type="WBParaSite" id="Gr19_v10_g4525.t1"/>
    </source>
</evidence>
<dbReference type="SMART" id="SM00674">
    <property type="entry name" value="CENPB"/>
    <property type="match status" value="1"/>
</dbReference>
<dbReference type="WBParaSite" id="Gr19_v10_g4525.t1">
    <property type="protein sequence ID" value="Gr19_v10_g4525.t1"/>
    <property type="gene ID" value="Gr19_v10_g4525"/>
</dbReference>
<reference evidence="6" key="1">
    <citation type="submission" date="2022-11" db="UniProtKB">
        <authorList>
            <consortium name="WormBaseParasite"/>
        </authorList>
    </citation>
    <scope>IDENTIFICATION</scope>
</reference>
<dbReference type="PANTHER" id="PTHR19303:SF73">
    <property type="entry name" value="PROTEIN PDC2"/>
    <property type="match status" value="1"/>
</dbReference>
<dbReference type="SUPFAM" id="SSF46689">
    <property type="entry name" value="Homeodomain-like"/>
    <property type="match status" value="1"/>
</dbReference>
<accession>A0A914HWW1</accession>
<dbReference type="InterPro" id="IPR009057">
    <property type="entry name" value="Homeodomain-like_sf"/>
</dbReference>
<organism evidence="5 6">
    <name type="scientific">Globodera rostochiensis</name>
    <name type="common">Golden nematode worm</name>
    <name type="synonym">Heterodera rostochiensis</name>
    <dbReference type="NCBI Taxonomy" id="31243"/>
    <lineage>
        <taxon>Eukaryota</taxon>
        <taxon>Metazoa</taxon>
        <taxon>Ecdysozoa</taxon>
        <taxon>Nematoda</taxon>
        <taxon>Chromadorea</taxon>
        <taxon>Rhabditida</taxon>
        <taxon>Tylenchina</taxon>
        <taxon>Tylenchomorpha</taxon>
        <taxon>Tylenchoidea</taxon>
        <taxon>Heteroderidae</taxon>
        <taxon>Heteroderinae</taxon>
        <taxon>Globodera</taxon>
    </lineage>
</organism>
<evidence type="ECO:0000256" key="1">
    <source>
        <dbReference type="ARBA" id="ARBA00004123"/>
    </source>
</evidence>
<dbReference type="PROSITE" id="PS51253">
    <property type="entry name" value="HTH_CENPB"/>
    <property type="match status" value="1"/>
</dbReference>
<evidence type="ECO:0000256" key="3">
    <source>
        <dbReference type="SAM" id="MobiDB-lite"/>
    </source>
</evidence>
<dbReference type="PANTHER" id="PTHR19303">
    <property type="entry name" value="TRANSPOSON"/>
    <property type="match status" value="1"/>
</dbReference>
<keyword evidence="5" id="KW-1185">Reference proteome</keyword>
<dbReference type="Proteomes" id="UP000887572">
    <property type="component" value="Unplaced"/>
</dbReference>
<evidence type="ECO:0000259" key="4">
    <source>
        <dbReference type="PROSITE" id="PS51253"/>
    </source>
</evidence>
<dbReference type="Pfam" id="PF23663">
    <property type="entry name" value="Znf_SCAND3"/>
    <property type="match status" value="1"/>
</dbReference>
<dbReference type="Gene3D" id="1.10.10.60">
    <property type="entry name" value="Homeodomain-like"/>
    <property type="match status" value="1"/>
</dbReference>
<dbReference type="GO" id="GO:0005634">
    <property type="term" value="C:nucleus"/>
    <property type="evidence" value="ECO:0007669"/>
    <property type="project" value="UniProtKB-SubCell"/>
</dbReference>
<evidence type="ECO:0000256" key="2">
    <source>
        <dbReference type="ARBA" id="ARBA00023125"/>
    </source>
</evidence>
<dbReference type="InterPro" id="IPR050863">
    <property type="entry name" value="CenT-Element_Derived"/>
</dbReference>
<comment type="subcellular location">
    <subcellularLocation>
        <location evidence="1">Nucleus</location>
    </subcellularLocation>
</comment>
<dbReference type="AlphaFoldDB" id="A0A914HWW1"/>
<name>A0A914HWW1_GLORO</name>
<dbReference type="Pfam" id="PF03221">
    <property type="entry name" value="HTH_Tnp_Tc5"/>
    <property type="match status" value="1"/>
</dbReference>
<keyword evidence="2" id="KW-0238">DNA-binding</keyword>
<proteinExistence type="predicted"/>
<dbReference type="InterPro" id="IPR006600">
    <property type="entry name" value="HTH_CenpB_DNA-bd_dom"/>
</dbReference>
<dbReference type="GO" id="GO:0003677">
    <property type="term" value="F:DNA binding"/>
    <property type="evidence" value="ECO:0007669"/>
    <property type="project" value="UniProtKB-KW"/>
</dbReference>
<protein>
    <submittedName>
        <fullName evidence="6">HTH CENPB-type domain-containing protein</fullName>
    </submittedName>
</protein>
<evidence type="ECO:0000313" key="5">
    <source>
        <dbReference type="Proteomes" id="UP000887572"/>
    </source>
</evidence>
<feature type="domain" description="HTH CENPB-type" evidence="4">
    <location>
        <begin position="175"/>
        <end position="248"/>
    </location>
</feature>
<feature type="region of interest" description="Disordered" evidence="3">
    <location>
        <begin position="99"/>
        <end position="119"/>
    </location>
</feature>